<evidence type="ECO:0000313" key="2">
    <source>
        <dbReference type="EMBL" id="MEC0239990.1"/>
    </source>
</evidence>
<feature type="chain" id="PRO_5045608688" evidence="1">
    <location>
        <begin position="24"/>
        <end position="143"/>
    </location>
</feature>
<accession>A0ABU6GJR9</accession>
<keyword evidence="1" id="KW-0732">Signal</keyword>
<proteinExistence type="predicted"/>
<keyword evidence="3" id="KW-1185">Reference proteome</keyword>
<protein>
    <submittedName>
        <fullName evidence="2">DUF3888 domain-containing protein</fullName>
    </submittedName>
</protein>
<gene>
    <name evidence="2" type="ORF">P4H66_09040</name>
</gene>
<name>A0ABU6GJR9_9BACL</name>
<sequence>MRFILIITLVVSMTITQTSFCYAVGEQPKEDSRELQLQDMLVLQLLPYMNEKLAEIYSNVLTVAPGLYPYFVDVKNSERVNGFRGFDFLITLDATPTVGPHIPVGEDVFTYQMSASEVKLKKTEHLRGPNKDDFPPNYKDLLK</sequence>
<feature type="signal peptide" evidence="1">
    <location>
        <begin position="1"/>
        <end position="23"/>
    </location>
</feature>
<organism evidence="2 3">
    <name type="scientific">Paenibacillus dokdonensis</name>
    <dbReference type="NCBI Taxonomy" id="2567944"/>
    <lineage>
        <taxon>Bacteria</taxon>
        <taxon>Bacillati</taxon>
        <taxon>Bacillota</taxon>
        <taxon>Bacilli</taxon>
        <taxon>Bacillales</taxon>
        <taxon>Paenibacillaceae</taxon>
        <taxon>Paenibacillus</taxon>
    </lineage>
</organism>
<evidence type="ECO:0000313" key="3">
    <source>
        <dbReference type="Proteomes" id="UP001344632"/>
    </source>
</evidence>
<evidence type="ECO:0000256" key="1">
    <source>
        <dbReference type="SAM" id="SignalP"/>
    </source>
</evidence>
<dbReference type="RefSeq" id="WP_326087320.1">
    <property type="nucleotide sequence ID" value="NZ_JARLKZ010000005.1"/>
</dbReference>
<reference evidence="2 3" key="1">
    <citation type="submission" date="2023-03" db="EMBL/GenBank/DDBJ databases">
        <title>Bacillus Genome Sequencing.</title>
        <authorList>
            <person name="Dunlap C."/>
        </authorList>
    </citation>
    <scope>NUCLEOTIDE SEQUENCE [LARGE SCALE GENOMIC DNA]</scope>
    <source>
        <strain evidence="2 3">BD-525</strain>
    </source>
</reference>
<comment type="caution">
    <text evidence="2">The sequence shown here is derived from an EMBL/GenBank/DDBJ whole genome shotgun (WGS) entry which is preliminary data.</text>
</comment>
<dbReference type="EMBL" id="JARLKZ010000005">
    <property type="protein sequence ID" value="MEC0239990.1"/>
    <property type="molecule type" value="Genomic_DNA"/>
</dbReference>
<dbReference type="Proteomes" id="UP001344632">
    <property type="component" value="Unassembled WGS sequence"/>
</dbReference>
<dbReference type="Pfam" id="PF13027">
    <property type="entry name" value="DUF3888"/>
    <property type="match status" value="1"/>
</dbReference>
<dbReference type="InterPro" id="IPR024984">
    <property type="entry name" value="DUF3888"/>
</dbReference>